<dbReference type="InterPro" id="IPR025592">
    <property type="entry name" value="DUF4347"/>
</dbReference>
<organism evidence="2 3">
    <name type="scientific">Streptomyces brasiliscabiei</name>
    <dbReference type="NCBI Taxonomy" id="2736302"/>
    <lineage>
        <taxon>Bacteria</taxon>
        <taxon>Bacillati</taxon>
        <taxon>Actinomycetota</taxon>
        <taxon>Actinomycetes</taxon>
        <taxon>Kitasatosporales</taxon>
        <taxon>Streptomycetaceae</taxon>
        <taxon>Streptomyces</taxon>
    </lineage>
</organism>
<evidence type="ECO:0000259" key="1">
    <source>
        <dbReference type="Pfam" id="PF14252"/>
    </source>
</evidence>
<feature type="non-terminal residue" evidence="2">
    <location>
        <position position="1"/>
    </location>
</feature>
<sequence>IDAAVPDKSLLYGQRQTGTEIVELQADESGIKQLEALLVDYHDLQSVSIFAHGRSGEVILGNSSINTAVVETNTQFMRAFKGAVR</sequence>
<proteinExistence type="predicted"/>
<dbReference type="Pfam" id="PF14252">
    <property type="entry name" value="DUF4347"/>
    <property type="match status" value="1"/>
</dbReference>
<dbReference type="RefSeq" id="WP_336559260.1">
    <property type="nucleotide sequence ID" value="NZ_JBBAYM010000584.1"/>
</dbReference>
<feature type="domain" description="DUF4347" evidence="1">
    <location>
        <begin position="1"/>
        <end position="82"/>
    </location>
</feature>
<gene>
    <name evidence="2" type="ORF">WB403_50805</name>
</gene>
<dbReference type="EMBL" id="JBBAYM010000584">
    <property type="protein sequence ID" value="MEI5617403.1"/>
    <property type="molecule type" value="Genomic_DNA"/>
</dbReference>
<evidence type="ECO:0000313" key="2">
    <source>
        <dbReference type="EMBL" id="MEI5617403.1"/>
    </source>
</evidence>
<name>A0ABU8GW56_9ACTN</name>
<protein>
    <submittedName>
        <fullName evidence="2">DUF4347 domain-containing protein</fullName>
    </submittedName>
</protein>
<accession>A0ABU8GW56</accession>
<reference evidence="2 3" key="1">
    <citation type="submission" date="2024-03" db="EMBL/GenBank/DDBJ databases">
        <title>First Report of Pectobacterium brasiliscabiei causing potato scab in china.</title>
        <authorList>
            <person name="Handique U."/>
        </authorList>
    </citation>
    <scope>NUCLEOTIDE SEQUENCE [LARGE SCALE GENOMIC DNA]</scope>
    <source>
        <strain evidence="2 3">ZRIMU1503</strain>
    </source>
</reference>
<keyword evidence="3" id="KW-1185">Reference proteome</keyword>
<dbReference type="Proteomes" id="UP001365781">
    <property type="component" value="Unassembled WGS sequence"/>
</dbReference>
<comment type="caution">
    <text evidence="2">The sequence shown here is derived from an EMBL/GenBank/DDBJ whole genome shotgun (WGS) entry which is preliminary data.</text>
</comment>
<feature type="non-terminal residue" evidence="2">
    <location>
        <position position="85"/>
    </location>
</feature>
<evidence type="ECO:0000313" key="3">
    <source>
        <dbReference type="Proteomes" id="UP001365781"/>
    </source>
</evidence>